<evidence type="ECO:0000256" key="4">
    <source>
        <dbReference type="ARBA" id="ARBA00022692"/>
    </source>
</evidence>
<accession>A0AAW9NE74</accession>
<dbReference type="EMBL" id="JARNBH010000012">
    <property type="protein sequence ID" value="MEC0273414.1"/>
    <property type="molecule type" value="Genomic_DNA"/>
</dbReference>
<feature type="transmembrane region" description="Helical" evidence="10">
    <location>
        <begin position="196"/>
        <end position="215"/>
    </location>
</feature>
<keyword evidence="6 10" id="KW-0915">Sodium</keyword>
<dbReference type="GO" id="GO:0098719">
    <property type="term" value="P:sodium ion import across plasma membrane"/>
    <property type="evidence" value="ECO:0007669"/>
    <property type="project" value="TreeGrafter"/>
</dbReference>
<dbReference type="GO" id="GO:0051453">
    <property type="term" value="P:regulation of intracellular pH"/>
    <property type="evidence" value="ECO:0007669"/>
    <property type="project" value="TreeGrafter"/>
</dbReference>
<comment type="caution">
    <text evidence="12">The sequence shown here is derived from an EMBL/GenBank/DDBJ whole genome shotgun (WGS) entry which is preliminary data.</text>
</comment>
<name>A0AAW9NE74_9BACI</name>
<organism evidence="12 13">
    <name type="scientific">Peribacillus castrilensis</name>
    <dbReference type="NCBI Taxonomy" id="2897690"/>
    <lineage>
        <taxon>Bacteria</taxon>
        <taxon>Bacillati</taxon>
        <taxon>Bacillota</taxon>
        <taxon>Bacilli</taxon>
        <taxon>Bacillales</taxon>
        <taxon>Bacillaceae</taxon>
        <taxon>Peribacillus</taxon>
    </lineage>
</organism>
<dbReference type="PANTHER" id="PTHR10110:SF86">
    <property type="entry name" value="SODIUM_HYDROGEN EXCHANGER 7"/>
    <property type="match status" value="1"/>
</dbReference>
<keyword evidence="9 10" id="KW-0739">Sodium transport</keyword>
<comment type="caution">
    <text evidence="10">Lacks conserved residue(s) required for the propagation of feature annotation.</text>
</comment>
<feature type="transmembrane region" description="Helical" evidence="10">
    <location>
        <begin position="420"/>
        <end position="443"/>
    </location>
</feature>
<feature type="transmembrane region" description="Helical" evidence="10">
    <location>
        <begin position="251"/>
        <end position="269"/>
    </location>
</feature>
<dbReference type="RefSeq" id="WP_367406775.1">
    <property type="nucleotide sequence ID" value="NZ_JARNBH010000012.1"/>
</dbReference>
<dbReference type="Pfam" id="PF00999">
    <property type="entry name" value="Na_H_Exchanger"/>
    <property type="match status" value="1"/>
</dbReference>
<evidence type="ECO:0000313" key="13">
    <source>
        <dbReference type="Proteomes" id="UP001307168"/>
    </source>
</evidence>
<dbReference type="PANTHER" id="PTHR10110">
    <property type="entry name" value="SODIUM/HYDROGEN EXCHANGER"/>
    <property type="match status" value="1"/>
</dbReference>
<reference evidence="12 13" key="1">
    <citation type="submission" date="2023-03" db="EMBL/GenBank/DDBJ databases">
        <title>Bacillus Genome Sequencing.</title>
        <authorList>
            <person name="Dunlap C."/>
        </authorList>
    </citation>
    <scope>NUCLEOTIDE SEQUENCE [LARGE SCALE GENOMIC DNA]</scope>
    <source>
        <strain evidence="12 13">B-41290</strain>
    </source>
</reference>
<keyword evidence="13" id="KW-1185">Reference proteome</keyword>
<feature type="transmembrane region" description="Helical" evidence="10">
    <location>
        <begin position="166"/>
        <end position="190"/>
    </location>
</feature>
<keyword evidence="7 10" id="KW-0406">Ion transport</keyword>
<keyword evidence="3 10" id="KW-1003">Cell membrane</keyword>
<dbReference type="GO" id="GO:0015385">
    <property type="term" value="F:sodium:proton antiporter activity"/>
    <property type="evidence" value="ECO:0007669"/>
    <property type="project" value="InterPro"/>
</dbReference>
<keyword evidence="10" id="KW-0050">Antiport</keyword>
<comment type="subcellular location">
    <subcellularLocation>
        <location evidence="1 10">Cell membrane</location>
        <topology evidence="1 10">Multi-pass membrane protein</topology>
    </subcellularLocation>
</comment>
<feature type="transmembrane region" description="Helical" evidence="10">
    <location>
        <begin position="15"/>
        <end position="38"/>
    </location>
</feature>
<evidence type="ECO:0000259" key="11">
    <source>
        <dbReference type="Pfam" id="PF00999"/>
    </source>
</evidence>
<feature type="domain" description="Cation/H+ exchanger transmembrane" evidence="11">
    <location>
        <begin position="26"/>
        <end position="444"/>
    </location>
</feature>
<dbReference type="Proteomes" id="UP001307168">
    <property type="component" value="Unassembled WGS sequence"/>
</dbReference>
<dbReference type="GO" id="GO:0005886">
    <property type="term" value="C:plasma membrane"/>
    <property type="evidence" value="ECO:0007669"/>
    <property type="project" value="UniProtKB-SubCell"/>
</dbReference>
<feature type="transmembrane region" description="Helical" evidence="10">
    <location>
        <begin position="290"/>
        <end position="310"/>
    </location>
</feature>
<comment type="function">
    <text evidence="10">Na(+)/H(+) antiporter that extrudes sodium in exchange for external protons.</text>
</comment>
<dbReference type="AlphaFoldDB" id="A0AAW9NE74"/>
<evidence type="ECO:0000256" key="8">
    <source>
        <dbReference type="ARBA" id="ARBA00023136"/>
    </source>
</evidence>
<sequence length="702" mass="79255">MGNQTKTLENKGDSMSFLITLLGLLVSTIIATILNAIWPRIPLPIYQIFMGAVFSLLPFQLSFDFHSELFMICVIAPLLFTEGKNTSRKEMLELRKPILLLAFGLVFVTVFAGGFFIHWLIPDMPMAVAFALAATITPTDAVAVQSITKGLKLPGNMMPILEGESLFNDAAGIVAFKVALAAALTGVFSIKDASLNFIFVALGGIFIGILLGYLIVKLRLFLRVHGLEEIPMSIVIELITPFAIYMVAEEFHVSGILAVVAAGVIHGIERDRLQSSTTKLQIVSTNTWSVLGYVLNGLVFALLGFMLPSVYQEIESNLNRGILFGISVLIVLLLLVIRFIWVYILHDTFTKNRVNPLEQFIMSRVHPEDSNDTDEENVTRSRFAFLTSVCGIHGTITLATALSIPYFMRDDTLFPMRNTVLFIAACVILLSVTLATVLLPLLVKTPIEFKDERLTSEEAYKIVLNKTINQLSKEVTIENQKAVHQVMEDLNEQLIDLERGITNRPDDRTIRELVELGANKELEVVSGLVEKGTISETAFELYKVYLSRTSNYMQKSSLKRDWINLQAILFKKKINVKWDKKWEAKLEDSIDKNADLIREFRKAQKEASKEAILLIKQQTAPENRHEVMLVIQRYNRYLNPFGTLSEKEAKRFEEMVSQFQLNAMQIERDIIAQMVEDEQISIQTATELRQNLIYDEMIMIQN</sequence>
<feature type="transmembrane region" description="Helical" evidence="10">
    <location>
        <begin position="383"/>
        <end position="408"/>
    </location>
</feature>
<evidence type="ECO:0000256" key="3">
    <source>
        <dbReference type="ARBA" id="ARBA00022475"/>
    </source>
</evidence>
<dbReference type="NCBIfam" id="TIGR00831">
    <property type="entry name" value="a_cpa1"/>
    <property type="match status" value="1"/>
</dbReference>
<evidence type="ECO:0000256" key="1">
    <source>
        <dbReference type="ARBA" id="ARBA00004651"/>
    </source>
</evidence>
<keyword evidence="5 10" id="KW-1133">Transmembrane helix</keyword>
<dbReference type="InterPro" id="IPR018422">
    <property type="entry name" value="Cation/H_exchanger_CPA1"/>
</dbReference>
<keyword evidence="4 10" id="KW-0812">Transmembrane</keyword>
<keyword evidence="2 10" id="KW-0813">Transport</keyword>
<feature type="transmembrane region" description="Helical" evidence="10">
    <location>
        <begin position="98"/>
        <end position="121"/>
    </location>
</feature>
<evidence type="ECO:0000256" key="7">
    <source>
        <dbReference type="ARBA" id="ARBA00023065"/>
    </source>
</evidence>
<evidence type="ECO:0000256" key="2">
    <source>
        <dbReference type="ARBA" id="ARBA00022448"/>
    </source>
</evidence>
<dbReference type="InterPro" id="IPR004705">
    <property type="entry name" value="Cation/H_exchanger_CPA1_bac"/>
</dbReference>
<keyword evidence="8 10" id="KW-0472">Membrane</keyword>
<evidence type="ECO:0000256" key="5">
    <source>
        <dbReference type="ARBA" id="ARBA00022989"/>
    </source>
</evidence>
<feature type="transmembrane region" description="Helical" evidence="10">
    <location>
        <begin position="322"/>
        <end position="345"/>
    </location>
</feature>
<dbReference type="GO" id="GO:0015386">
    <property type="term" value="F:potassium:proton antiporter activity"/>
    <property type="evidence" value="ECO:0007669"/>
    <property type="project" value="TreeGrafter"/>
</dbReference>
<proteinExistence type="inferred from homology"/>
<evidence type="ECO:0000313" key="12">
    <source>
        <dbReference type="EMBL" id="MEC0273414.1"/>
    </source>
</evidence>
<evidence type="ECO:0000256" key="10">
    <source>
        <dbReference type="RuleBase" id="RU366002"/>
    </source>
</evidence>
<comment type="similarity">
    <text evidence="10">Belongs to the monovalent cation:proton antiporter 1 (CPA1) transporter (TC 2.A.36) family.</text>
</comment>
<evidence type="ECO:0000256" key="6">
    <source>
        <dbReference type="ARBA" id="ARBA00023053"/>
    </source>
</evidence>
<protein>
    <submittedName>
        <fullName evidence="12">Na+/H+ antiporter</fullName>
    </submittedName>
</protein>
<dbReference type="Gene3D" id="6.10.140.1330">
    <property type="match status" value="1"/>
</dbReference>
<dbReference type="InterPro" id="IPR006153">
    <property type="entry name" value="Cation/H_exchanger_TM"/>
</dbReference>
<gene>
    <name evidence="12" type="ORF">P4706_10190</name>
</gene>
<evidence type="ECO:0000256" key="9">
    <source>
        <dbReference type="ARBA" id="ARBA00023201"/>
    </source>
</evidence>